<gene>
    <name evidence="2" type="ORF">H9746_07330</name>
</gene>
<dbReference type="Proteomes" id="UP000886808">
    <property type="component" value="Unassembled WGS sequence"/>
</dbReference>
<protein>
    <submittedName>
        <fullName evidence="2">Spore coat associated protein CotJA</fullName>
    </submittedName>
</protein>
<dbReference type="Pfam" id="PF11007">
    <property type="entry name" value="CotJA"/>
    <property type="match status" value="1"/>
</dbReference>
<evidence type="ECO:0000256" key="1">
    <source>
        <dbReference type="SAM" id="MobiDB-lite"/>
    </source>
</evidence>
<proteinExistence type="predicted"/>
<reference evidence="2" key="1">
    <citation type="journal article" date="2021" name="PeerJ">
        <title>Extensive microbial diversity within the chicken gut microbiome revealed by metagenomics and culture.</title>
        <authorList>
            <person name="Gilroy R."/>
            <person name="Ravi A."/>
            <person name="Getino M."/>
            <person name="Pursley I."/>
            <person name="Horton D.L."/>
            <person name="Alikhan N.F."/>
            <person name="Baker D."/>
            <person name="Gharbi K."/>
            <person name="Hall N."/>
            <person name="Watson M."/>
            <person name="Adriaenssens E.M."/>
            <person name="Foster-Nyarko E."/>
            <person name="Jarju S."/>
            <person name="Secka A."/>
            <person name="Antonio M."/>
            <person name="Oren A."/>
            <person name="Chaudhuri R.R."/>
            <person name="La Ragione R."/>
            <person name="Hildebrand F."/>
            <person name="Pallen M.J."/>
        </authorList>
    </citation>
    <scope>NUCLEOTIDE SEQUENCE</scope>
    <source>
        <strain evidence="2">CHK193-4272</strain>
    </source>
</reference>
<evidence type="ECO:0000313" key="2">
    <source>
        <dbReference type="EMBL" id="HIV62635.1"/>
    </source>
</evidence>
<comment type="caution">
    <text evidence="2">The sequence shown here is derived from an EMBL/GenBank/DDBJ whole genome shotgun (WGS) entry which is preliminary data.</text>
</comment>
<dbReference type="AlphaFoldDB" id="A0A9D1PIZ8"/>
<dbReference type="EMBL" id="DXIE01000042">
    <property type="protein sequence ID" value="HIV62635.1"/>
    <property type="molecule type" value="Genomic_DNA"/>
</dbReference>
<accession>A0A9D1PIZ8</accession>
<reference evidence="2" key="2">
    <citation type="submission" date="2021-04" db="EMBL/GenBank/DDBJ databases">
        <authorList>
            <person name="Gilroy R."/>
        </authorList>
    </citation>
    <scope>NUCLEOTIDE SEQUENCE</scope>
    <source>
        <strain evidence="2">CHK193-4272</strain>
    </source>
</reference>
<feature type="compositionally biased region" description="Basic and acidic residues" evidence="1">
    <location>
        <begin position="1"/>
        <end position="23"/>
    </location>
</feature>
<name>A0A9D1PIZ8_9FIRM</name>
<dbReference type="InterPro" id="IPR020256">
    <property type="entry name" value="Spore_coat_CotJA"/>
</dbReference>
<evidence type="ECO:0000313" key="3">
    <source>
        <dbReference type="Proteomes" id="UP000886808"/>
    </source>
</evidence>
<organism evidence="2 3">
    <name type="scientific">Candidatus Butyricicoccus avistercoris</name>
    <dbReference type="NCBI Taxonomy" id="2838518"/>
    <lineage>
        <taxon>Bacteria</taxon>
        <taxon>Bacillati</taxon>
        <taxon>Bacillota</taxon>
        <taxon>Clostridia</taxon>
        <taxon>Eubacteriales</taxon>
        <taxon>Butyricicoccaceae</taxon>
        <taxon>Butyricicoccus</taxon>
    </lineage>
</organism>
<sequence>MEKQLKPIKPEAGKSISEKKKQNNDVTASPDAGPLPLPTPSLPSGNCILPSDSINPDLLSLAMAFVPTQTWETPYNYDVALKRGTVFPCLDKPFIGEEAYNND</sequence>
<feature type="region of interest" description="Disordered" evidence="1">
    <location>
        <begin position="1"/>
        <end position="45"/>
    </location>
</feature>